<protein>
    <submittedName>
        <fullName evidence="1">Uncharacterized protein</fullName>
    </submittedName>
</protein>
<dbReference type="AlphaFoldDB" id="A0AAE0HV15"/>
<dbReference type="EMBL" id="JAUEDM010000007">
    <property type="protein sequence ID" value="KAK3313378.1"/>
    <property type="molecule type" value="Genomic_DNA"/>
</dbReference>
<keyword evidence="2" id="KW-1185">Reference proteome</keyword>
<sequence length="156" mass="17020">MANPFVNPDLNSIMVNEDFTNGIWNYMFSQVFTAPDYLVVPEYHFPGGRADLAIWRLDTTPKRLILVYEGKKAGGGFYTINQALNQAVACANAHNSHSPATIAALGTSFILANATGHPSTAFAANQNGISNITTSWTAVMQRLVNIRAHHGYYLGM</sequence>
<name>A0AAE0HV15_9PEZI</name>
<evidence type="ECO:0000313" key="1">
    <source>
        <dbReference type="EMBL" id="KAK3313378.1"/>
    </source>
</evidence>
<evidence type="ECO:0000313" key="2">
    <source>
        <dbReference type="Proteomes" id="UP001283341"/>
    </source>
</evidence>
<gene>
    <name evidence="1" type="ORF">B0H66DRAFT_642936</name>
</gene>
<organism evidence="1 2">
    <name type="scientific">Apodospora peruviana</name>
    <dbReference type="NCBI Taxonomy" id="516989"/>
    <lineage>
        <taxon>Eukaryota</taxon>
        <taxon>Fungi</taxon>
        <taxon>Dikarya</taxon>
        <taxon>Ascomycota</taxon>
        <taxon>Pezizomycotina</taxon>
        <taxon>Sordariomycetes</taxon>
        <taxon>Sordariomycetidae</taxon>
        <taxon>Sordariales</taxon>
        <taxon>Lasiosphaeriaceae</taxon>
        <taxon>Apodospora</taxon>
    </lineage>
</organism>
<proteinExistence type="predicted"/>
<reference evidence="1" key="2">
    <citation type="submission" date="2023-06" db="EMBL/GenBank/DDBJ databases">
        <authorList>
            <consortium name="Lawrence Berkeley National Laboratory"/>
            <person name="Haridas S."/>
            <person name="Hensen N."/>
            <person name="Bonometti L."/>
            <person name="Westerberg I."/>
            <person name="Brannstrom I.O."/>
            <person name="Guillou S."/>
            <person name="Cros-Aarteil S."/>
            <person name="Calhoun S."/>
            <person name="Kuo A."/>
            <person name="Mondo S."/>
            <person name="Pangilinan J."/>
            <person name="Riley R."/>
            <person name="Labutti K."/>
            <person name="Andreopoulos B."/>
            <person name="Lipzen A."/>
            <person name="Chen C."/>
            <person name="Yanf M."/>
            <person name="Daum C."/>
            <person name="Ng V."/>
            <person name="Clum A."/>
            <person name="Steindorff A."/>
            <person name="Ohm R."/>
            <person name="Martin F."/>
            <person name="Silar P."/>
            <person name="Natvig D."/>
            <person name="Lalanne C."/>
            <person name="Gautier V."/>
            <person name="Ament-Velasquez S.L."/>
            <person name="Kruys A."/>
            <person name="Hutchinson M.I."/>
            <person name="Powell A.J."/>
            <person name="Barry K."/>
            <person name="Miller A.N."/>
            <person name="Grigoriev I.V."/>
            <person name="Debuchy R."/>
            <person name="Gladieux P."/>
            <person name="Thoren M.H."/>
            <person name="Johannesson H."/>
        </authorList>
    </citation>
    <scope>NUCLEOTIDE SEQUENCE</scope>
    <source>
        <strain evidence="1">CBS 118394</strain>
    </source>
</reference>
<reference evidence="1" key="1">
    <citation type="journal article" date="2023" name="Mol. Phylogenet. Evol.">
        <title>Genome-scale phylogeny and comparative genomics of the fungal order Sordariales.</title>
        <authorList>
            <person name="Hensen N."/>
            <person name="Bonometti L."/>
            <person name="Westerberg I."/>
            <person name="Brannstrom I.O."/>
            <person name="Guillou S."/>
            <person name="Cros-Aarteil S."/>
            <person name="Calhoun S."/>
            <person name="Haridas S."/>
            <person name="Kuo A."/>
            <person name="Mondo S."/>
            <person name="Pangilinan J."/>
            <person name="Riley R."/>
            <person name="LaButti K."/>
            <person name="Andreopoulos B."/>
            <person name="Lipzen A."/>
            <person name="Chen C."/>
            <person name="Yan M."/>
            <person name="Daum C."/>
            <person name="Ng V."/>
            <person name="Clum A."/>
            <person name="Steindorff A."/>
            <person name="Ohm R.A."/>
            <person name="Martin F."/>
            <person name="Silar P."/>
            <person name="Natvig D.O."/>
            <person name="Lalanne C."/>
            <person name="Gautier V."/>
            <person name="Ament-Velasquez S.L."/>
            <person name="Kruys A."/>
            <person name="Hutchinson M.I."/>
            <person name="Powell A.J."/>
            <person name="Barry K."/>
            <person name="Miller A.N."/>
            <person name="Grigoriev I.V."/>
            <person name="Debuchy R."/>
            <person name="Gladieux P."/>
            <person name="Hiltunen Thoren M."/>
            <person name="Johannesson H."/>
        </authorList>
    </citation>
    <scope>NUCLEOTIDE SEQUENCE</scope>
    <source>
        <strain evidence="1">CBS 118394</strain>
    </source>
</reference>
<accession>A0AAE0HV15</accession>
<comment type="caution">
    <text evidence="1">The sequence shown here is derived from an EMBL/GenBank/DDBJ whole genome shotgun (WGS) entry which is preliminary data.</text>
</comment>
<dbReference type="Proteomes" id="UP001283341">
    <property type="component" value="Unassembled WGS sequence"/>
</dbReference>